<organism evidence="12 13">
    <name type="scientific">Frateuria aurantia (strain ATCC 33424 / DSM 6220 / KCTC 2777 / LMG 1558 / NBRC 3245 / NCIMB 13370)</name>
    <name type="common">Acetobacter aurantius</name>
    <dbReference type="NCBI Taxonomy" id="767434"/>
    <lineage>
        <taxon>Bacteria</taxon>
        <taxon>Pseudomonadati</taxon>
        <taxon>Pseudomonadota</taxon>
        <taxon>Gammaproteobacteria</taxon>
        <taxon>Lysobacterales</taxon>
        <taxon>Rhodanobacteraceae</taxon>
        <taxon>Frateuria</taxon>
    </lineage>
</organism>
<gene>
    <name evidence="12" type="ordered locus">Fraau_2902</name>
</gene>
<feature type="transmembrane region" description="Helical" evidence="8">
    <location>
        <begin position="20"/>
        <end position="39"/>
    </location>
</feature>
<evidence type="ECO:0000259" key="11">
    <source>
        <dbReference type="PROSITE" id="PS50113"/>
    </source>
</evidence>
<dbReference type="InterPro" id="IPR000700">
    <property type="entry name" value="PAS-assoc_C"/>
</dbReference>
<dbReference type="InterPro" id="IPR036890">
    <property type="entry name" value="HATPase_C_sf"/>
</dbReference>
<dbReference type="PROSITE" id="PS50109">
    <property type="entry name" value="HIS_KIN"/>
    <property type="match status" value="1"/>
</dbReference>
<dbReference type="Pfam" id="PF08448">
    <property type="entry name" value="PAS_4"/>
    <property type="match status" value="1"/>
</dbReference>
<dbReference type="KEGG" id="fau:Fraau_2902"/>
<dbReference type="InterPro" id="IPR036097">
    <property type="entry name" value="HisK_dim/P_sf"/>
</dbReference>
<evidence type="ECO:0000313" key="13">
    <source>
        <dbReference type="Proteomes" id="UP000005234"/>
    </source>
</evidence>
<dbReference type="SMART" id="SM00387">
    <property type="entry name" value="HATPase_c"/>
    <property type="match status" value="1"/>
</dbReference>
<evidence type="ECO:0000256" key="7">
    <source>
        <dbReference type="SAM" id="Coils"/>
    </source>
</evidence>
<dbReference type="Pfam" id="PF02518">
    <property type="entry name" value="HATPase_c"/>
    <property type="match status" value="1"/>
</dbReference>
<dbReference type="InterPro" id="IPR000014">
    <property type="entry name" value="PAS"/>
</dbReference>
<dbReference type="Pfam" id="PF00512">
    <property type="entry name" value="HisKA"/>
    <property type="match status" value="1"/>
</dbReference>
<dbReference type="eggNOG" id="COG4251">
    <property type="taxonomic scope" value="Bacteria"/>
</dbReference>
<feature type="domain" description="Histidine kinase" evidence="9">
    <location>
        <begin position="377"/>
        <end position="592"/>
    </location>
</feature>
<dbReference type="InterPro" id="IPR005467">
    <property type="entry name" value="His_kinase_dom"/>
</dbReference>
<sequence>MVAGTHSQWPLDRSHRWQALALMLGMAVMIGLLGGLVWAGRYTSTEAQDAIIDSVRVRVVADQVAYLIRDAEAMAYDQLRGQRPAREPKAQLRQALTLLGELQDMVGTDPALQAWMEALQITVRARQRSVETSLQLAAEGKAHAGLQHLTQAQVVFPMDPDLRGLTRTIEQWVANVRTDARVTRQRRQILLLCAAMQLVLLISIVVLAWRQASRRSQAEWRLQQAERHSRQILQTVREPIILLDGQLRVLQINAAFCDIYGIDAGRATGQPLAVLGNGVWEDAALLERLSQVLDRDRELWDHELNQQLPDGALRCVIVNARRMLHSDQQAPTLLLTVSDITSRALAERQVRELNRQLESKVALVSDINRELEAFTYSISHDLRAPLRHVSRFAERLGSHLDGRGDDLSRHYIEVILSASRRMAELIEDLLVFSRLGRGTLRSQPVEMQRLVEDVRELLQSDEPARKVLWQIADLPVVQGDESMLRTVWQNLLGNAVKYSAPKEQPCIEVTVHDNGRGEHVFCVRDNGTGFDMRYVNKLFGVFQRLHRASEFSGNGIGLASVQRIVARHGGQVWAEGEPGVGAAFFFSLPIAEARAMQREQ</sequence>
<evidence type="ECO:0000256" key="5">
    <source>
        <dbReference type="ARBA" id="ARBA00022777"/>
    </source>
</evidence>
<dbReference type="AlphaFoldDB" id="H8L1X8"/>
<dbReference type="SUPFAM" id="SSF55785">
    <property type="entry name" value="PYP-like sensor domain (PAS domain)"/>
    <property type="match status" value="1"/>
</dbReference>
<dbReference type="InterPro" id="IPR003661">
    <property type="entry name" value="HisK_dim/P_dom"/>
</dbReference>
<protein>
    <recommendedName>
        <fullName evidence="2">histidine kinase</fullName>
        <ecNumber evidence="2">2.7.13.3</ecNumber>
    </recommendedName>
</protein>
<keyword evidence="8" id="KW-0812">Transmembrane</keyword>
<dbReference type="EC" id="2.7.13.3" evidence="2"/>
<feature type="domain" description="PAS" evidence="10">
    <location>
        <begin position="225"/>
        <end position="270"/>
    </location>
</feature>
<dbReference type="SMART" id="SM00388">
    <property type="entry name" value="HisKA"/>
    <property type="match status" value="1"/>
</dbReference>
<evidence type="ECO:0000256" key="6">
    <source>
        <dbReference type="ARBA" id="ARBA00023136"/>
    </source>
</evidence>
<dbReference type="STRING" id="767434.Fraau_2902"/>
<dbReference type="GO" id="GO:0005886">
    <property type="term" value="C:plasma membrane"/>
    <property type="evidence" value="ECO:0007669"/>
    <property type="project" value="UniProtKB-ARBA"/>
</dbReference>
<keyword evidence="3" id="KW-0597">Phosphoprotein</keyword>
<dbReference type="GO" id="GO:0007234">
    <property type="term" value="P:osmosensory signaling via phosphorelay pathway"/>
    <property type="evidence" value="ECO:0007669"/>
    <property type="project" value="TreeGrafter"/>
</dbReference>
<dbReference type="Gene3D" id="3.30.565.10">
    <property type="entry name" value="Histidine kinase-like ATPase, C-terminal domain"/>
    <property type="match status" value="1"/>
</dbReference>
<accession>H8L1X8</accession>
<dbReference type="CDD" id="cd00130">
    <property type="entry name" value="PAS"/>
    <property type="match status" value="1"/>
</dbReference>
<dbReference type="PROSITE" id="PS50112">
    <property type="entry name" value="PAS"/>
    <property type="match status" value="1"/>
</dbReference>
<reference evidence="12" key="1">
    <citation type="submission" date="2012-02" db="EMBL/GenBank/DDBJ databases">
        <title>The complete genome of Frateuria aurantia DSM 6220.</title>
        <authorList>
            <consortium name="US DOE Joint Genome Institute (JGI-PGF)"/>
            <person name="Lucas S."/>
            <person name="Copeland A."/>
            <person name="Lapidus A."/>
            <person name="Glavina del Rio T."/>
            <person name="Dalin E."/>
            <person name="Tice H."/>
            <person name="Bruce D."/>
            <person name="Goodwin L."/>
            <person name="Pitluck S."/>
            <person name="Peters L."/>
            <person name="Ovchinnikova G."/>
            <person name="Teshima H."/>
            <person name="Kyrpides N."/>
            <person name="Mavromatis K."/>
            <person name="Ivanova N."/>
            <person name="Brettin T."/>
            <person name="Detter J.C."/>
            <person name="Han C."/>
            <person name="Larimer F."/>
            <person name="Land M."/>
            <person name="Hauser L."/>
            <person name="Markowitz V."/>
            <person name="Cheng J.-F."/>
            <person name="Hugenholtz P."/>
            <person name="Woyke T."/>
            <person name="Wu D."/>
            <person name="Brambilla E."/>
            <person name="Klenk H.-P."/>
            <person name="Eisen J.A."/>
        </authorList>
    </citation>
    <scope>NUCLEOTIDE SEQUENCE</scope>
    <source>
        <strain evidence="12">DSM 6220</strain>
    </source>
</reference>
<evidence type="ECO:0000313" key="12">
    <source>
        <dbReference type="EMBL" id="AFC87233.1"/>
    </source>
</evidence>
<dbReference type="InterPro" id="IPR003594">
    <property type="entry name" value="HATPase_dom"/>
</dbReference>
<dbReference type="Gene3D" id="1.10.287.130">
    <property type="match status" value="1"/>
</dbReference>
<evidence type="ECO:0000256" key="4">
    <source>
        <dbReference type="ARBA" id="ARBA00022679"/>
    </source>
</evidence>
<dbReference type="CDD" id="cd00082">
    <property type="entry name" value="HisKA"/>
    <property type="match status" value="1"/>
</dbReference>
<dbReference type="NCBIfam" id="TIGR00229">
    <property type="entry name" value="sensory_box"/>
    <property type="match status" value="1"/>
</dbReference>
<dbReference type="HOGENOM" id="CLU_000445_114_71_6"/>
<dbReference type="SUPFAM" id="SSF55874">
    <property type="entry name" value="ATPase domain of HSP90 chaperone/DNA topoisomerase II/histidine kinase"/>
    <property type="match status" value="1"/>
</dbReference>
<feature type="coiled-coil region" evidence="7">
    <location>
        <begin position="343"/>
        <end position="370"/>
    </location>
</feature>
<keyword evidence="6 8" id="KW-0472">Membrane</keyword>
<dbReference type="EMBL" id="CP003350">
    <property type="protein sequence ID" value="AFC87233.1"/>
    <property type="molecule type" value="Genomic_DNA"/>
</dbReference>
<keyword evidence="13" id="KW-1185">Reference proteome</keyword>
<feature type="domain" description="PAC" evidence="11">
    <location>
        <begin position="298"/>
        <end position="352"/>
    </location>
</feature>
<dbReference type="GO" id="GO:0030295">
    <property type="term" value="F:protein kinase activator activity"/>
    <property type="evidence" value="ECO:0007669"/>
    <property type="project" value="TreeGrafter"/>
</dbReference>
<dbReference type="Gene3D" id="3.30.450.20">
    <property type="entry name" value="PAS domain"/>
    <property type="match status" value="1"/>
</dbReference>
<dbReference type="InterPro" id="IPR035965">
    <property type="entry name" value="PAS-like_dom_sf"/>
</dbReference>
<keyword evidence="5" id="KW-0418">Kinase</keyword>
<evidence type="ECO:0000259" key="10">
    <source>
        <dbReference type="PROSITE" id="PS50112"/>
    </source>
</evidence>
<dbReference type="SUPFAM" id="SSF47384">
    <property type="entry name" value="Homodimeric domain of signal transducing histidine kinase"/>
    <property type="match status" value="1"/>
</dbReference>
<keyword evidence="8" id="KW-1133">Transmembrane helix</keyword>
<dbReference type="PANTHER" id="PTHR42878">
    <property type="entry name" value="TWO-COMPONENT HISTIDINE KINASE"/>
    <property type="match status" value="1"/>
</dbReference>
<keyword evidence="4" id="KW-0808">Transferase</keyword>
<keyword evidence="7" id="KW-0175">Coiled coil</keyword>
<feature type="transmembrane region" description="Helical" evidence="8">
    <location>
        <begin position="189"/>
        <end position="209"/>
    </location>
</feature>
<dbReference type="FunFam" id="3.30.565.10:FF:000006">
    <property type="entry name" value="Sensor histidine kinase WalK"/>
    <property type="match status" value="1"/>
</dbReference>
<dbReference type="PROSITE" id="PS50113">
    <property type="entry name" value="PAC"/>
    <property type="match status" value="1"/>
</dbReference>
<proteinExistence type="predicted"/>
<dbReference type="InterPro" id="IPR013656">
    <property type="entry name" value="PAS_4"/>
</dbReference>
<dbReference type="PANTHER" id="PTHR42878:SF15">
    <property type="entry name" value="BACTERIOPHYTOCHROME"/>
    <property type="match status" value="1"/>
</dbReference>
<dbReference type="PRINTS" id="PR00344">
    <property type="entry name" value="BCTRLSENSOR"/>
</dbReference>
<evidence type="ECO:0000256" key="1">
    <source>
        <dbReference type="ARBA" id="ARBA00000085"/>
    </source>
</evidence>
<evidence type="ECO:0000259" key="9">
    <source>
        <dbReference type="PROSITE" id="PS50109"/>
    </source>
</evidence>
<dbReference type="InterPro" id="IPR004358">
    <property type="entry name" value="Sig_transdc_His_kin-like_C"/>
</dbReference>
<dbReference type="GO" id="GO:0000156">
    <property type="term" value="F:phosphorelay response regulator activity"/>
    <property type="evidence" value="ECO:0007669"/>
    <property type="project" value="TreeGrafter"/>
</dbReference>
<dbReference type="GO" id="GO:0000155">
    <property type="term" value="F:phosphorelay sensor kinase activity"/>
    <property type="evidence" value="ECO:0007669"/>
    <property type="project" value="InterPro"/>
</dbReference>
<comment type="catalytic activity">
    <reaction evidence="1">
        <text>ATP + protein L-histidine = ADP + protein N-phospho-L-histidine.</text>
        <dbReference type="EC" id="2.7.13.3"/>
    </reaction>
</comment>
<dbReference type="InterPro" id="IPR050351">
    <property type="entry name" value="BphY/WalK/GraS-like"/>
</dbReference>
<dbReference type="SMART" id="SM00091">
    <property type="entry name" value="PAS"/>
    <property type="match status" value="1"/>
</dbReference>
<evidence type="ECO:0000256" key="8">
    <source>
        <dbReference type="SAM" id="Phobius"/>
    </source>
</evidence>
<name>H8L1X8_FRAAD</name>
<dbReference type="Proteomes" id="UP000005234">
    <property type="component" value="Chromosome"/>
</dbReference>
<evidence type="ECO:0000256" key="2">
    <source>
        <dbReference type="ARBA" id="ARBA00012438"/>
    </source>
</evidence>
<evidence type="ECO:0000256" key="3">
    <source>
        <dbReference type="ARBA" id="ARBA00022553"/>
    </source>
</evidence>